<dbReference type="InterPro" id="IPR006073">
    <property type="entry name" value="GTP-bd"/>
</dbReference>
<dbReference type="GO" id="GO:0005525">
    <property type="term" value="F:GTP binding"/>
    <property type="evidence" value="ECO:0007669"/>
    <property type="project" value="UniProtKB-UniRule"/>
</dbReference>
<comment type="cofactor">
    <cofactor evidence="8">
        <name>Mg(2+)</name>
        <dbReference type="ChEBI" id="CHEBI:18420"/>
    </cofactor>
</comment>
<protein>
    <recommendedName>
        <fullName evidence="8">GTPase Obg</fullName>
        <ecNumber evidence="8">3.6.5.-</ecNumber>
    </recommendedName>
    <alternativeName>
        <fullName evidence="8">GTP-binding protein Obg</fullName>
    </alternativeName>
</protein>
<keyword evidence="4 8" id="KW-0547">Nucleotide-binding</keyword>
<dbReference type="FunFam" id="2.70.210.12:FF:000001">
    <property type="entry name" value="GTPase Obg"/>
    <property type="match status" value="1"/>
</dbReference>
<comment type="subcellular location">
    <subcellularLocation>
        <location evidence="8">Cytoplasm</location>
    </subcellularLocation>
</comment>
<dbReference type="RefSeq" id="WP_307633956.1">
    <property type="nucleotide sequence ID" value="NZ_JAPHEH010000001.1"/>
</dbReference>
<evidence type="ECO:0000256" key="4">
    <source>
        <dbReference type="ARBA" id="ARBA00022741"/>
    </source>
</evidence>
<dbReference type="InterPro" id="IPR006169">
    <property type="entry name" value="GTP1_OBG_dom"/>
</dbReference>
<evidence type="ECO:0000259" key="10">
    <source>
        <dbReference type="PROSITE" id="PS51883"/>
    </source>
</evidence>
<reference evidence="11" key="1">
    <citation type="journal article" date="2022" name="bioRxiv">
        <title>Thiovibrio frasassiensisgen. nov., sp. nov., an autotrophic, elemental sulfur disproportionating bacterium isolated from sulfidic karst sediment, and proposal of Thiovibrionaceae fam. nov.</title>
        <authorList>
            <person name="Aronson H."/>
            <person name="Thomas C."/>
            <person name="Bhattacharyya M."/>
            <person name="Eckstein S."/>
            <person name="Jensen S."/>
            <person name="Barco R."/>
            <person name="Macalady J."/>
            <person name="Amend J."/>
        </authorList>
    </citation>
    <scope>NUCLEOTIDE SEQUENCE</scope>
    <source>
        <strain evidence="11">RS19-109</strain>
    </source>
</reference>
<evidence type="ECO:0000256" key="7">
    <source>
        <dbReference type="ARBA" id="ARBA00023134"/>
    </source>
</evidence>
<dbReference type="GO" id="GO:0000287">
    <property type="term" value="F:magnesium ion binding"/>
    <property type="evidence" value="ECO:0007669"/>
    <property type="project" value="InterPro"/>
</dbReference>
<dbReference type="InterPro" id="IPR036726">
    <property type="entry name" value="GTP1_OBG_dom_sf"/>
</dbReference>
<organism evidence="11 12">
    <name type="scientific">Thiovibrio frasassiensis</name>
    <dbReference type="NCBI Taxonomy" id="2984131"/>
    <lineage>
        <taxon>Bacteria</taxon>
        <taxon>Pseudomonadati</taxon>
        <taxon>Thermodesulfobacteriota</taxon>
        <taxon>Desulfobulbia</taxon>
        <taxon>Desulfobulbales</taxon>
        <taxon>Thiovibrionaceae</taxon>
        <taxon>Thiovibrio</taxon>
    </lineage>
</organism>
<comment type="subunit">
    <text evidence="8">Monomer.</text>
</comment>
<evidence type="ECO:0000313" key="11">
    <source>
        <dbReference type="EMBL" id="MDG4476991.1"/>
    </source>
</evidence>
<dbReference type="GO" id="GO:0042254">
    <property type="term" value="P:ribosome biogenesis"/>
    <property type="evidence" value="ECO:0007669"/>
    <property type="project" value="UniProtKB-UniRule"/>
</dbReference>
<evidence type="ECO:0000256" key="8">
    <source>
        <dbReference type="HAMAP-Rule" id="MF_01454"/>
    </source>
</evidence>
<dbReference type="InterPro" id="IPR031167">
    <property type="entry name" value="G_OBG"/>
</dbReference>
<evidence type="ECO:0000259" key="9">
    <source>
        <dbReference type="PROSITE" id="PS51710"/>
    </source>
</evidence>
<dbReference type="SUPFAM" id="SSF82051">
    <property type="entry name" value="Obg GTP-binding protein N-terminal domain"/>
    <property type="match status" value="1"/>
</dbReference>
<dbReference type="SUPFAM" id="SSF52540">
    <property type="entry name" value="P-loop containing nucleoside triphosphate hydrolases"/>
    <property type="match status" value="1"/>
</dbReference>
<dbReference type="PROSITE" id="PS00905">
    <property type="entry name" value="GTP1_OBG"/>
    <property type="match status" value="1"/>
</dbReference>
<dbReference type="InterPro" id="IPR005225">
    <property type="entry name" value="Small_GTP-bd"/>
</dbReference>
<comment type="similarity">
    <text evidence="1 8">Belongs to the TRAFAC class OBG-HflX-like GTPase superfamily. OBG GTPase family.</text>
</comment>
<reference evidence="11" key="2">
    <citation type="submission" date="2022-10" db="EMBL/GenBank/DDBJ databases">
        <authorList>
            <person name="Aronson H.S."/>
        </authorList>
    </citation>
    <scope>NUCLEOTIDE SEQUENCE</scope>
    <source>
        <strain evidence="11">RS19-109</strain>
    </source>
</reference>
<evidence type="ECO:0000256" key="6">
    <source>
        <dbReference type="ARBA" id="ARBA00022842"/>
    </source>
</evidence>
<feature type="domain" description="OBG-type G" evidence="9">
    <location>
        <begin position="160"/>
        <end position="331"/>
    </location>
</feature>
<dbReference type="GO" id="GO:0005737">
    <property type="term" value="C:cytoplasm"/>
    <property type="evidence" value="ECO:0007669"/>
    <property type="project" value="UniProtKB-SubCell"/>
</dbReference>
<accession>A0A9X4RMD5</accession>
<dbReference type="GO" id="GO:0043022">
    <property type="term" value="F:ribosome binding"/>
    <property type="evidence" value="ECO:0007669"/>
    <property type="project" value="UniProtKB-ARBA"/>
</dbReference>
<keyword evidence="7 8" id="KW-0342">GTP-binding</keyword>
<dbReference type="Gene3D" id="3.40.50.300">
    <property type="entry name" value="P-loop containing nucleotide triphosphate hydrolases"/>
    <property type="match status" value="1"/>
</dbReference>
<feature type="binding site" evidence="8">
    <location>
        <position position="173"/>
    </location>
    <ligand>
        <name>Mg(2+)</name>
        <dbReference type="ChEBI" id="CHEBI:18420"/>
    </ligand>
</feature>
<comment type="function">
    <text evidence="8">An essential GTPase which binds GTP, GDP and possibly (p)ppGpp with moderate affinity, with high nucleotide exchange rates and a fairly low GTP hydrolysis rate. Plays a role in control of the cell cycle, stress response, ribosome biogenesis and in those bacteria that undergo differentiation, in morphogenesis control.</text>
</comment>
<feature type="binding site" evidence="8">
    <location>
        <position position="193"/>
    </location>
    <ligand>
        <name>Mg(2+)</name>
        <dbReference type="ChEBI" id="CHEBI:18420"/>
    </ligand>
</feature>
<comment type="caution">
    <text evidence="11">The sequence shown here is derived from an EMBL/GenBank/DDBJ whole genome shotgun (WGS) entry which is preliminary data.</text>
</comment>
<feature type="domain" description="Obg" evidence="10">
    <location>
        <begin position="1"/>
        <end position="159"/>
    </location>
</feature>
<sequence length="335" mass="36305">MAFIDEAKFFVKAGDGGNGCLSFRREKFVPKGGPDGGDGGDGGSVTIEASRKLASLLDFRFKSHFLAQNGTSGRGKRMYGRKGESFTLYVPLGSILKDAETGEILAELLHEGDSFVAAKGGEGGKGNVHFATAQNRAPRIATKGEPGEERWLRIELKLLADIGLIGLPNAGKSTLLSKLSAANPKVAPYPFTTLEPQLGVMNLPDSGAYIIADIPGLIEGAHTGAGLGHKFLRHIERTQILLHVIDASTPDEQPLEEYRTLENELRVYNEELMDRQRLVVLNKVDLLEDEQRLTALQELFFKAEGVRPLAISALTGQGLVQLQEALGEMLTEREA</sequence>
<dbReference type="PROSITE" id="PS51710">
    <property type="entry name" value="G_OBG"/>
    <property type="match status" value="1"/>
</dbReference>
<evidence type="ECO:0000256" key="3">
    <source>
        <dbReference type="ARBA" id="ARBA00022723"/>
    </source>
</evidence>
<dbReference type="PROSITE" id="PS51883">
    <property type="entry name" value="OBG"/>
    <property type="match status" value="1"/>
</dbReference>
<dbReference type="InterPro" id="IPR006074">
    <property type="entry name" value="GTP1-OBG_CS"/>
</dbReference>
<feature type="binding site" evidence="8">
    <location>
        <begin position="213"/>
        <end position="216"/>
    </location>
    <ligand>
        <name>GTP</name>
        <dbReference type="ChEBI" id="CHEBI:37565"/>
    </ligand>
</feature>
<gene>
    <name evidence="11" type="primary">obgE</name>
    <name evidence="8" type="synonym">obg</name>
    <name evidence="11" type="ORF">OLX77_12590</name>
</gene>
<dbReference type="PIRSF" id="PIRSF002401">
    <property type="entry name" value="GTP_bd_Obg/CgtA"/>
    <property type="match status" value="1"/>
</dbReference>
<dbReference type="PRINTS" id="PR00326">
    <property type="entry name" value="GTP1OBG"/>
</dbReference>
<dbReference type="Pfam" id="PF01018">
    <property type="entry name" value="GTP1_OBG"/>
    <property type="match status" value="1"/>
</dbReference>
<dbReference type="Proteomes" id="UP001154240">
    <property type="component" value="Unassembled WGS sequence"/>
</dbReference>
<dbReference type="NCBIfam" id="NF008956">
    <property type="entry name" value="PRK12299.1"/>
    <property type="match status" value="1"/>
</dbReference>
<dbReference type="EC" id="3.6.5.-" evidence="8"/>
<dbReference type="AlphaFoldDB" id="A0A9X4RMD5"/>
<dbReference type="InterPro" id="IPR045086">
    <property type="entry name" value="OBG_GTPase"/>
</dbReference>
<keyword evidence="6 8" id="KW-0460">Magnesium</keyword>
<feature type="binding site" evidence="8">
    <location>
        <begin position="312"/>
        <end position="314"/>
    </location>
    <ligand>
        <name>GTP</name>
        <dbReference type="ChEBI" id="CHEBI:37565"/>
    </ligand>
</feature>
<feature type="binding site" evidence="8">
    <location>
        <begin position="191"/>
        <end position="195"/>
    </location>
    <ligand>
        <name>GTP</name>
        <dbReference type="ChEBI" id="CHEBI:37565"/>
    </ligand>
</feature>
<dbReference type="NCBIfam" id="NF008954">
    <property type="entry name" value="PRK12296.1"/>
    <property type="match status" value="1"/>
</dbReference>
<dbReference type="GO" id="GO:0003924">
    <property type="term" value="F:GTPase activity"/>
    <property type="evidence" value="ECO:0007669"/>
    <property type="project" value="UniProtKB-UniRule"/>
</dbReference>
<proteinExistence type="inferred from homology"/>
<dbReference type="EMBL" id="JAPHEH010000001">
    <property type="protein sequence ID" value="MDG4476991.1"/>
    <property type="molecule type" value="Genomic_DNA"/>
</dbReference>
<dbReference type="NCBIfam" id="TIGR00231">
    <property type="entry name" value="small_GTP"/>
    <property type="match status" value="1"/>
</dbReference>
<dbReference type="InterPro" id="IPR014100">
    <property type="entry name" value="GTP-bd_Obg/CgtA"/>
</dbReference>
<dbReference type="Gene3D" id="2.70.210.12">
    <property type="entry name" value="GTP1/OBG domain"/>
    <property type="match status" value="1"/>
</dbReference>
<keyword evidence="12" id="KW-1185">Reference proteome</keyword>
<evidence type="ECO:0000313" key="12">
    <source>
        <dbReference type="Proteomes" id="UP001154240"/>
    </source>
</evidence>
<evidence type="ECO:0000256" key="2">
    <source>
        <dbReference type="ARBA" id="ARBA00022490"/>
    </source>
</evidence>
<dbReference type="CDD" id="cd01898">
    <property type="entry name" value="Obg"/>
    <property type="match status" value="1"/>
</dbReference>
<feature type="binding site" evidence="8">
    <location>
        <begin position="282"/>
        <end position="285"/>
    </location>
    <ligand>
        <name>GTP</name>
        <dbReference type="ChEBI" id="CHEBI:37565"/>
    </ligand>
</feature>
<evidence type="ECO:0000256" key="5">
    <source>
        <dbReference type="ARBA" id="ARBA00022801"/>
    </source>
</evidence>
<dbReference type="InterPro" id="IPR027417">
    <property type="entry name" value="P-loop_NTPase"/>
</dbReference>
<dbReference type="NCBIfam" id="TIGR02729">
    <property type="entry name" value="Obg_CgtA"/>
    <property type="match status" value="1"/>
</dbReference>
<dbReference type="HAMAP" id="MF_01454">
    <property type="entry name" value="GTPase_Obg"/>
    <property type="match status" value="1"/>
</dbReference>
<dbReference type="PANTHER" id="PTHR11702:SF31">
    <property type="entry name" value="MITOCHONDRIAL RIBOSOME-ASSOCIATED GTPASE 2"/>
    <property type="match status" value="1"/>
</dbReference>
<keyword evidence="5 8" id="KW-0378">Hydrolase</keyword>
<keyword evidence="3 8" id="KW-0479">Metal-binding</keyword>
<keyword evidence="2 8" id="KW-0963">Cytoplasm</keyword>
<evidence type="ECO:0000256" key="1">
    <source>
        <dbReference type="ARBA" id="ARBA00007699"/>
    </source>
</evidence>
<name>A0A9X4RMD5_9BACT</name>
<dbReference type="Pfam" id="PF01926">
    <property type="entry name" value="MMR_HSR1"/>
    <property type="match status" value="1"/>
</dbReference>
<dbReference type="NCBIfam" id="NF008955">
    <property type="entry name" value="PRK12297.1"/>
    <property type="match status" value="1"/>
</dbReference>
<feature type="binding site" evidence="8">
    <location>
        <begin position="166"/>
        <end position="173"/>
    </location>
    <ligand>
        <name>GTP</name>
        <dbReference type="ChEBI" id="CHEBI:37565"/>
    </ligand>
</feature>
<dbReference type="PANTHER" id="PTHR11702">
    <property type="entry name" value="DEVELOPMENTALLY REGULATED GTP-BINDING PROTEIN-RELATED"/>
    <property type="match status" value="1"/>
</dbReference>